<gene>
    <name evidence="1" type="ORF">MM171A00966_0013</name>
    <name evidence="2" type="ORF">MM171B01382_0015</name>
</gene>
<evidence type="ECO:0000313" key="1">
    <source>
        <dbReference type="EMBL" id="QJA99576.1"/>
    </source>
</evidence>
<protein>
    <submittedName>
        <fullName evidence="2">Uncharacterized protein</fullName>
    </submittedName>
</protein>
<dbReference type="EMBL" id="MT143657">
    <property type="protein sequence ID" value="QJA99576.1"/>
    <property type="molecule type" value="Genomic_DNA"/>
</dbReference>
<evidence type="ECO:0000313" key="2">
    <source>
        <dbReference type="EMBL" id="QJB02279.1"/>
    </source>
</evidence>
<name>A0A6M3MBA1_9ZZZZ</name>
<reference evidence="2" key="1">
    <citation type="submission" date="2020-03" db="EMBL/GenBank/DDBJ databases">
        <title>The deep terrestrial virosphere.</title>
        <authorList>
            <person name="Holmfeldt K."/>
            <person name="Nilsson E."/>
            <person name="Simone D."/>
            <person name="Lopez-Fernandez M."/>
            <person name="Wu X."/>
            <person name="de Brujin I."/>
            <person name="Lundin D."/>
            <person name="Andersson A."/>
            <person name="Bertilsson S."/>
            <person name="Dopson M."/>
        </authorList>
    </citation>
    <scope>NUCLEOTIDE SEQUENCE</scope>
    <source>
        <strain evidence="1">MM171A00966</strain>
        <strain evidence="2">MM171B01382</strain>
    </source>
</reference>
<accession>A0A6M3MBA1</accession>
<proteinExistence type="predicted"/>
<organism evidence="2">
    <name type="scientific">viral metagenome</name>
    <dbReference type="NCBI Taxonomy" id="1070528"/>
    <lineage>
        <taxon>unclassified sequences</taxon>
        <taxon>metagenomes</taxon>
        <taxon>organismal metagenomes</taxon>
    </lineage>
</organism>
<dbReference type="AlphaFoldDB" id="A0A6M3MBA1"/>
<dbReference type="EMBL" id="MT143771">
    <property type="protein sequence ID" value="QJB02279.1"/>
    <property type="molecule type" value="Genomic_DNA"/>
</dbReference>
<sequence length="58" mass="6629">MKAKWKCNKCGLSARTMEFAENARITEILEFIEDNHKTHSPDCTDFSVNSITLELRPG</sequence>